<dbReference type="KEGG" id="llp:GH975_01270"/>
<evidence type="ECO:0000256" key="6">
    <source>
        <dbReference type="ARBA" id="ARBA00023136"/>
    </source>
</evidence>
<accession>A0A5Q2Q8T4</accession>
<evidence type="ECO:0000256" key="7">
    <source>
        <dbReference type="SAM" id="Phobius"/>
    </source>
</evidence>
<feature type="transmembrane region" description="Helical" evidence="7">
    <location>
        <begin position="266"/>
        <end position="285"/>
    </location>
</feature>
<keyword evidence="9" id="KW-1185">Reference proteome</keyword>
<evidence type="ECO:0000256" key="2">
    <source>
        <dbReference type="ARBA" id="ARBA00007977"/>
    </source>
</evidence>
<dbReference type="Proteomes" id="UP000388235">
    <property type="component" value="Chromosome"/>
</dbReference>
<dbReference type="RefSeq" id="WP_153712768.1">
    <property type="nucleotide sequence ID" value="NZ_CP045871.1"/>
</dbReference>
<reference evidence="8 9" key="1">
    <citation type="submission" date="2019-11" db="EMBL/GenBank/DDBJ databases">
        <authorList>
            <person name="Khan S.A."/>
            <person name="Jeon C.O."/>
            <person name="Chun B.H."/>
        </authorList>
    </citation>
    <scope>NUCLEOTIDE SEQUENCE [LARGE SCALE GENOMIC DNA]</scope>
    <source>
        <strain evidence="8 9">IMCC 1097</strain>
    </source>
</reference>
<feature type="transmembrane region" description="Helical" evidence="7">
    <location>
        <begin position="243"/>
        <end position="260"/>
    </location>
</feature>
<gene>
    <name evidence="8" type="ORF">GH975_01270</name>
</gene>
<dbReference type="Pfam" id="PF03601">
    <property type="entry name" value="Cons_hypoth698"/>
    <property type="match status" value="1"/>
</dbReference>
<proteinExistence type="inferred from homology"/>
<feature type="transmembrane region" description="Helical" evidence="7">
    <location>
        <begin position="214"/>
        <end position="231"/>
    </location>
</feature>
<feature type="transmembrane region" description="Helical" evidence="7">
    <location>
        <begin position="28"/>
        <end position="46"/>
    </location>
</feature>
<comment type="similarity">
    <text evidence="2">Belongs to the UPF0324 family.</text>
</comment>
<feature type="transmembrane region" description="Helical" evidence="7">
    <location>
        <begin position="58"/>
        <end position="77"/>
    </location>
</feature>
<feature type="transmembrane region" description="Helical" evidence="7">
    <location>
        <begin position="83"/>
        <end position="106"/>
    </location>
</feature>
<name>A0A5Q2Q8T4_9GAMM</name>
<keyword evidence="4 7" id="KW-0812">Transmembrane</keyword>
<evidence type="ECO:0000313" key="9">
    <source>
        <dbReference type="Proteomes" id="UP000388235"/>
    </source>
</evidence>
<dbReference type="GO" id="GO:0005886">
    <property type="term" value="C:plasma membrane"/>
    <property type="evidence" value="ECO:0007669"/>
    <property type="project" value="UniProtKB-SubCell"/>
</dbReference>
<dbReference type="PANTHER" id="PTHR30106">
    <property type="entry name" value="INNER MEMBRANE PROTEIN YEIH-RELATED"/>
    <property type="match status" value="1"/>
</dbReference>
<sequence length="322" mass="33461">MRALLQTAPGVAVAALIGTIAYTLGSHYGAPVMLFALLLGMAASFLAARPRYQRGVTFASKGLLRIGVALLGLRLSFDDILSLGWGPMAGTAGLLALTLVCGVVLAKLLGKSLAFGVLAGGAVAICGASAALAIAAVLPMNQRSERDILFTVAGVTSLSTIAMIVYPWLFIELGFTPFQSGFLIGATIHDVAQVVGAGYTLGHEAGDIATFVKLQRVALLPVVLAVVMFAFRGQSGGQIQLPWFLLGFVWLMLVGNLMPIPDWIRGAVNSASSAALVVAISALGMRTSLKQMADLGWGHAFLLVATTLVLLAAALGFAAWYF</sequence>
<keyword evidence="3" id="KW-1003">Cell membrane</keyword>
<evidence type="ECO:0000313" key="8">
    <source>
        <dbReference type="EMBL" id="QGG79264.1"/>
    </source>
</evidence>
<feature type="transmembrane region" description="Helical" evidence="7">
    <location>
        <begin position="113"/>
        <end position="136"/>
    </location>
</feature>
<protein>
    <submittedName>
        <fullName evidence="8">Putative sulfate exporter family transporter</fullName>
    </submittedName>
</protein>
<keyword evidence="5 7" id="KW-1133">Transmembrane helix</keyword>
<dbReference type="AlphaFoldDB" id="A0A5Q2Q8T4"/>
<evidence type="ECO:0000256" key="5">
    <source>
        <dbReference type="ARBA" id="ARBA00022989"/>
    </source>
</evidence>
<evidence type="ECO:0000256" key="3">
    <source>
        <dbReference type="ARBA" id="ARBA00022475"/>
    </source>
</evidence>
<dbReference type="InterPro" id="IPR018383">
    <property type="entry name" value="UPF0324_pro"/>
</dbReference>
<dbReference type="OrthoDB" id="9805703at2"/>
<comment type="subcellular location">
    <subcellularLocation>
        <location evidence="1">Cell membrane</location>
        <topology evidence="1">Multi-pass membrane protein</topology>
    </subcellularLocation>
</comment>
<feature type="transmembrane region" description="Helical" evidence="7">
    <location>
        <begin position="148"/>
        <end position="169"/>
    </location>
</feature>
<feature type="transmembrane region" description="Helical" evidence="7">
    <location>
        <begin position="297"/>
        <end position="321"/>
    </location>
</feature>
<evidence type="ECO:0000256" key="1">
    <source>
        <dbReference type="ARBA" id="ARBA00004651"/>
    </source>
</evidence>
<dbReference type="PANTHER" id="PTHR30106:SF2">
    <property type="entry name" value="UPF0324 INNER MEMBRANE PROTEIN YEIH"/>
    <property type="match status" value="1"/>
</dbReference>
<organism evidence="8 9">
    <name type="scientific">Litorivicinus lipolyticus</name>
    <dbReference type="NCBI Taxonomy" id="418701"/>
    <lineage>
        <taxon>Bacteria</taxon>
        <taxon>Pseudomonadati</taxon>
        <taxon>Pseudomonadota</taxon>
        <taxon>Gammaproteobacteria</taxon>
        <taxon>Oceanospirillales</taxon>
        <taxon>Litorivicinaceae</taxon>
        <taxon>Litorivicinus</taxon>
    </lineage>
</organism>
<keyword evidence="6 7" id="KW-0472">Membrane</keyword>
<evidence type="ECO:0000256" key="4">
    <source>
        <dbReference type="ARBA" id="ARBA00022692"/>
    </source>
</evidence>
<dbReference type="EMBL" id="CP045871">
    <property type="protein sequence ID" value="QGG79264.1"/>
    <property type="molecule type" value="Genomic_DNA"/>
</dbReference>